<gene>
    <name evidence="12" type="primary">PDR3</name>
    <name evidence="12" type="ORF">KSP40_PGU015993</name>
</gene>
<dbReference type="PANTHER" id="PTHR19241">
    <property type="entry name" value="ATP-BINDING CASSETTE TRANSPORTER"/>
    <property type="match status" value="1"/>
</dbReference>
<feature type="transmembrane region" description="Helical" evidence="10">
    <location>
        <begin position="505"/>
        <end position="532"/>
    </location>
</feature>
<keyword evidence="13" id="KW-1185">Reference proteome</keyword>
<sequence length="1186" mass="134666">MTVKETLDFSVRCQGVGCRADIMMEVEKLEKQAQIVPNPDTDTYMKAIAIKGLQENLQTDYILKILGLEACSGSRFGDAIKRGISGGQKRRVTTGEMMVGPSRAFYMDEISNGLDSSTTFQIISCIQQFVQITEATALISLLQPTPETFNLFDDIILLEKGKIMYHGSRELILDFFEDCGFKCPPRKGIADFLQEILSEKDQAQYWYHKEKPYYYVTADCFAEKFQSSNIGKELAKELAKSHDMVDSNENVVAFNYHDITKWELFKICMDREFLLLKRNSFVYFFKTAQITIIAIITVTAFLQTERNVNLVGASYIISSLRFSAIRFMTNGITELTMTIARLPVFYKHKDLHFYPAWAYSIPSALLKLPFSVVESFIWTAITYYGIGYSHGVKRFLCQFLLYFGLQQASTSIFRFLASVARRPHIAVVSGTLTLLFLFMFSGFIIPQSSLPTWLHWVFWFSPATYANIGLSINEFQARRWQNLSSANETLGHQILKSQGTEYKSYFYWISVGALFIFTILSNVGITIALTYLNTSSSKATISAQKLKQEGEKPSVSAQHESKSIDASTPNLFTKERMIIPFQPLTMTFQEIQYFIETPKAIKEKGSRPIKLQLLQHVTGAFRPGVLTALMGVSGAGKTTLMDVLCGRKTSGFIEGDIKIGGYPKVQETFAKISGYCEQNDIHSPQITVEESIKFSAWLRLPEDIDPHIKDEFVKLVLEKVELDTIKDALVGTPGINGLSTEQRKRLTIAVELVANPSIIFMDEPTSGLDARAAAIVMRAVKSIVETGRTIVCTIHQPSIDIFESFDELLLMKRGGQIIYDGPLGQNSRMLIEYFENIAGIPKIKDNTNPATWMLEITSTTMEGRLGIDFADFYKKSSLHLERKLLVEQLSTPPQGPSAIKIREHQSCDRFFQLKACFWKLSMSYWRSPTYILARVTFMVISSLMFAVLFWQKGNKIYNEQDVSNIMGFMYISTMFLGINNCSSVLPIIARERLVFYRERFAGMYSSYIYTLAQLLVEIPYILFLGATFTVITYPTIGYSWSAYKIMWYFYFVLCTILYHNYLGMMIMSLTPNVQVGAVIAAACYAIFNLFSGFIIPHPHIPGWWIWLYNACPSSWTLKGLLTSQFGDVSKDIGAFGETKALNTHLEDYYGFHYNQLNFVGLVVGCFPFSFACLFMYFTAKLNFQRN</sequence>
<feature type="transmembrane region" description="Helical" evidence="10">
    <location>
        <begin position="1010"/>
        <end position="1033"/>
    </location>
</feature>
<feature type="transmembrane region" description="Helical" evidence="10">
    <location>
        <begin position="322"/>
        <end position="344"/>
    </location>
</feature>
<dbReference type="CDD" id="cd03232">
    <property type="entry name" value="ABCG_PDR_domain2"/>
    <property type="match status" value="1"/>
</dbReference>
<dbReference type="Proteomes" id="UP001412067">
    <property type="component" value="Unassembled WGS sequence"/>
</dbReference>
<dbReference type="InterPro" id="IPR013581">
    <property type="entry name" value="PDR_assoc"/>
</dbReference>
<proteinExistence type="inferred from homology"/>
<dbReference type="InterPro" id="IPR003439">
    <property type="entry name" value="ABC_transporter-like_ATP-bd"/>
</dbReference>
<dbReference type="EMBL" id="JBBWWR010000020">
    <property type="protein sequence ID" value="KAK8939519.1"/>
    <property type="molecule type" value="Genomic_DNA"/>
</dbReference>
<accession>A0ABR2LFZ7</accession>
<dbReference type="PROSITE" id="PS50893">
    <property type="entry name" value="ABC_TRANSPORTER_2"/>
    <property type="match status" value="1"/>
</dbReference>
<evidence type="ECO:0000256" key="6">
    <source>
        <dbReference type="ARBA" id="ARBA00022741"/>
    </source>
</evidence>
<keyword evidence="8 10" id="KW-1133">Transmembrane helix</keyword>
<evidence type="ECO:0000256" key="3">
    <source>
        <dbReference type="ARBA" id="ARBA00022448"/>
    </source>
</evidence>
<dbReference type="Pfam" id="PF08370">
    <property type="entry name" value="PDR_assoc"/>
    <property type="match status" value="1"/>
</dbReference>
<evidence type="ECO:0000256" key="2">
    <source>
        <dbReference type="ARBA" id="ARBA00006012"/>
    </source>
</evidence>
<evidence type="ECO:0000313" key="13">
    <source>
        <dbReference type="Proteomes" id="UP001412067"/>
    </source>
</evidence>
<dbReference type="InterPro" id="IPR003593">
    <property type="entry name" value="AAA+_ATPase"/>
</dbReference>
<feature type="transmembrane region" description="Helical" evidence="10">
    <location>
        <begin position="281"/>
        <end position="302"/>
    </location>
</feature>
<feature type="domain" description="ABC transporter" evidence="11">
    <location>
        <begin position="595"/>
        <end position="838"/>
    </location>
</feature>
<reference evidence="12 13" key="1">
    <citation type="journal article" date="2022" name="Nat. Plants">
        <title>Genomes of leafy and leafless Platanthera orchids illuminate the evolution of mycoheterotrophy.</title>
        <authorList>
            <person name="Li M.H."/>
            <person name="Liu K.W."/>
            <person name="Li Z."/>
            <person name="Lu H.C."/>
            <person name="Ye Q.L."/>
            <person name="Zhang D."/>
            <person name="Wang J.Y."/>
            <person name="Li Y.F."/>
            <person name="Zhong Z.M."/>
            <person name="Liu X."/>
            <person name="Yu X."/>
            <person name="Liu D.K."/>
            <person name="Tu X.D."/>
            <person name="Liu B."/>
            <person name="Hao Y."/>
            <person name="Liao X.Y."/>
            <person name="Jiang Y.T."/>
            <person name="Sun W.H."/>
            <person name="Chen J."/>
            <person name="Chen Y.Q."/>
            <person name="Ai Y."/>
            <person name="Zhai J.W."/>
            <person name="Wu S.S."/>
            <person name="Zhou Z."/>
            <person name="Hsiao Y.Y."/>
            <person name="Wu W.L."/>
            <person name="Chen Y.Y."/>
            <person name="Lin Y.F."/>
            <person name="Hsu J.L."/>
            <person name="Li C.Y."/>
            <person name="Wang Z.W."/>
            <person name="Zhao X."/>
            <person name="Zhong W.Y."/>
            <person name="Ma X.K."/>
            <person name="Ma L."/>
            <person name="Huang J."/>
            <person name="Chen G.Z."/>
            <person name="Huang M.Z."/>
            <person name="Huang L."/>
            <person name="Peng D.H."/>
            <person name="Luo Y.B."/>
            <person name="Zou S.Q."/>
            <person name="Chen S.P."/>
            <person name="Lan S."/>
            <person name="Tsai W.C."/>
            <person name="Van de Peer Y."/>
            <person name="Liu Z.J."/>
        </authorList>
    </citation>
    <scope>NUCLEOTIDE SEQUENCE [LARGE SCALE GENOMIC DNA]</scope>
    <source>
        <strain evidence="12">Lor288</strain>
    </source>
</reference>
<feature type="transmembrane region" description="Helical" evidence="10">
    <location>
        <begin position="365"/>
        <end position="387"/>
    </location>
</feature>
<evidence type="ECO:0000256" key="1">
    <source>
        <dbReference type="ARBA" id="ARBA00004141"/>
    </source>
</evidence>
<evidence type="ECO:0000256" key="5">
    <source>
        <dbReference type="ARBA" id="ARBA00022737"/>
    </source>
</evidence>
<feature type="transmembrane region" description="Helical" evidence="10">
    <location>
        <begin position="424"/>
        <end position="445"/>
    </location>
</feature>
<organism evidence="12 13">
    <name type="scientific">Platanthera guangdongensis</name>
    <dbReference type="NCBI Taxonomy" id="2320717"/>
    <lineage>
        <taxon>Eukaryota</taxon>
        <taxon>Viridiplantae</taxon>
        <taxon>Streptophyta</taxon>
        <taxon>Embryophyta</taxon>
        <taxon>Tracheophyta</taxon>
        <taxon>Spermatophyta</taxon>
        <taxon>Magnoliopsida</taxon>
        <taxon>Liliopsida</taxon>
        <taxon>Asparagales</taxon>
        <taxon>Orchidaceae</taxon>
        <taxon>Orchidoideae</taxon>
        <taxon>Orchideae</taxon>
        <taxon>Orchidinae</taxon>
        <taxon>Platanthera</taxon>
    </lineage>
</organism>
<dbReference type="InterPro" id="IPR034003">
    <property type="entry name" value="ABCG_PDR_2"/>
</dbReference>
<feature type="transmembrane region" description="Helical" evidence="10">
    <location>
        <begin position="1158"/>
        <end position="1179"/>
    </location>
</feature>
<evidence type="ECO:0000313" key="12">
    <source>
        <dbReference type="EMBL" id="KAK8939519.1"/>
    </source>
</evidence>
<feature type="transmembrane region" description="Helical" evidence="10">
    <location>
        <begin position="1045"/>
        <end position="1063"/>
    </location>
</feature>
<evidence type="ECO:0000256" key="9">
    <source>
        <dbReference type="ARBA" id="ARBA00023136"/>
    </source>
</evidence>
<dbReference type="InterPro" id="IPR013525">
    <property type="entry name" value="ABC2_TM"/>
</dbReference>
<feature type="transmembrane region" description="Helical" evidence="10">
    <location>
        <begin position="1075"/>
        <end position="1095"/>
    </location>
</feature>
<keyword evidence="9 10" id="KW-0472">Membrane</keyword>
<comment type="caution">
    <text evidence="12">The sequence shown here is derived from an EMBL/GenBank/DDBJ whole genome shotgun (WGS) entry which is preliminary data.</text>
</comment>
<comment type="subcellular location">
    <subcellularLocation>
        <location evidence="1">Membrane</location>
        <topology evidence="1">Multi-pass membrane protein</topology>
    </subcellularLocation>
</comment>
<evidence type="ECO:0000259" key="11">
    <source>
        <dbReference type="PROSITE" id="PS50893"/>
    </source>
</evidence>
<dbReference type="Pfam" id="PF19055">
    <property type="entry name" value="ABC2_membrane_7"/>
    <property type="match status" value="2"/>
</dbReference>
<evidence type="ECO:0000256" key="7">
    <source>
        <dbReference type="ARBA" id="ARBA00022840"/>
    </source>
</evidence>
<dbReference type="SMART" id="SM00382">
    <property type="entry name" value="AAA"/>
    <property type="match status" value="1"/>
</dbReference>
<keyword evidence="4 10" id="KW-0812">Transmembrane</keyword>
<protein>
    <submittedName>
        <fullName evidence="12">Pleiotropic drug resistance protein 3</fullName>
    </submittedName>
</protein>
<keyword evidence="3" id="KW-0813">Transport</keyword>
<keyword evidence="5" id="KW-0677">Repeat</keyword>
<evidence type="ECO:0000256" key="4">
    <source>
        <dbReference type="ARBA" id="ARBA00022692"/>
    </source>
</evidence>
<dbReference type="Pfam" id="PF01061">
    <property type="entry name" value="ABC2_membrane"/>
    <property type="match status" value="2"/>
</dbReference>
<feature type="transmembrane region" description="Helical" evidence="10">
    <location>
        <begin position="931"/>
        <end position="950"/>
    </location>
</feature>
<name>A0ABR2LFZ7_9ASPA</name>
<dbReference type="InterPro" id="IPR043926">
    <property type="entry name" value="ABCG_dom"/>
</dbReference>
<keyword evidence="7" id="KW-0067">ATP-binding</keyword>
<dbReference type="SUPFAM" id="SSF52540">
    <property type="entry name" value="P-loop containing nucleoside triphosphate hydrolases"/>
    <property type="match status" value="2"/>
</dbReference>
<evidence type="ECO:0000256" key="8">
    <source>
        <dbReference type="ARBA" id="ARBA00022989"/>
    </source>
</evidence>
<feature type="transmembrane region" description="Helical" evidence="10">
    <location>
        <begin position="970"/>
        <end position="989"/>
    </location>
</feature>
<evidence type="ECO:0000256" key="10">
    <source>
        <dbReference type="SAM" id="Phobius"/>
    </source>
</evidence>
<dbReference type="Gene3D" id="3.40.50.300">
    <property type="entry name" value="P-loop containing nucleotide triphosphate hydrolases"/>
    <property type="match status" value="2"/>
</dbReference>
<comment type="similarity">
    <text evidence="2">Belongs to the ABC transporter superfamily. ABCG family. PDR (TC 3.A.1.205) subfamily.</text>
</comment>
<keyword evidence="6" id="KW-0547">Nucleotide-binding</keyword>
<dbReference type="Pfam" id="PF00005">
    <property type="entry name" value="ABC_tran"/>
    <property type="match status" value="1"/>
</dbReference>
<dbReference type="InterPro" id="IPR027417">
    <property type="entry name" value="P-loop_NTPase"/>
</dbReference>